<gene>
    <name evidence="10" type="ORF">CH238_11120</name>
    <name evidence="9" type="ORF">CLOLEP_02572</name>
</gene>
<dbReference type="Proteomes" id="UP000003490">
    <property type="component" value="Unassembled WGS sequence"/>
</dbReference>
<comment type="similarity">
    <text evidence="2">Belongs to the peptidase M20A family.</text>
</comment>
<dbReference type="SUPFAM" id="SSF53187">
    <property type="entry name" value="Zn-dependent exopeptidases"/>
    <property type="match status" value="1"/>
</dbReference>
<sequence>MKEFFGKKILKYQDQIFRDLKTLVAIPSVADASAARRPFGERSAEALRWILNRARELGLDTVNVGDYAGHAEYGGGEAVAAVVTHVDVVPAGEGWTGDPYVLEKRGGRLYGRGTADDKGAAVVALYCLKALKDERVKCVRKARAIFGAGEEIASDDLKQYFQREALPELAFTPDAKYGVCNREKGILHVELSAPADGSRLESLHGGTVRNAVAASARAEARCTAEECEALEALSKKMDGKFSFQWSGGVLTAECAGRAAHAMEPQKGRNAAARLVRLFSSCFGGEALGALWSFVDQKIGLELDGSSLGLRREDAVSGPLTVNLGVAEQDNGVCRAVLDIRYPVTADGEEIFERLRAAAGAYGVKARVLAEQKPLFVPEDTPLIRMLKGAYETVTGGRARLYGTGGGTYARSLQNRGVAFGPVFLGEENHLHDADEFIEIEKFMLHAQICLEALFRMATQK</sequence>
<dbReference type="InterPro" id="IPR050072">
    <property type="entry name" value="Peptidase_M20A"/>
</dbReference>
<evidence type="ECO:0000256" key="7">
    <source>
        <dbReference type="ARBA" id="ARBA00022997"/>
    </source>
</evidence>
<dbReference type="GO" id="GO:0006526">
    <property type="term" value="P:L-arginine biosynthetic process"/>
    <property type="evidence" value="ECO:0007669"/>
    <property type="project" value="TreeGrafter"/>
</dbReference>
<evidence type="ECO:0000256" key="3">
    <source>
        <dbReference type="ARBA" id="ARBA00022670"/>
    </source>
</evidence>
<name>A7VVG0_9FIRM</name>
<keyword evidence="12" id="KW-1185">Reference proteome</keyword>
<dbReference type="Proteomes" id="UP000220611">
    <property type="component" value="Unassembled WGS sequence"/>
</dbReference>
<comment type="cofactor">
    <cofactor evidence="1">
        <name>Zn(2+)</name>
        <dbReference type="ChEBI" id="CHEBI:29105"/>
    </cofactor>
</comment>
<dbReference type="Pfam" id="PF01546">
    <property type="entry name" value="Peptidase_M20"/>
    <property type="match status" value="1"/>
</dbReference>
<reference evidence="9 11" key="1">
    <citation type="submission" date="2007-08" db="EMBL/GenBank/DDBJ databases">
        <title>Draft genome sequence of Clostridium leptum (DSM 753).</title>
        <authorList>
            <person name="Sudarsanam P."/>
            <person name="Ley R."/>
            <person name="Guruge J."/>
            <person name="Turnbaugh P.J."/>
            <person name="Mahowald M."/>
            <person name="Liep D."/>
            <person name="Gordon J."/>
        </authorList>
    </citation>
    <scope>NUCLEOTIDE SEQUENCE [LARGE SCALE GENOMIC DNA]</scope>
    <source>
        <strain evidence="9 11">DSM 753</strain>
    </source>
</reference>
<evidence type="ECO:0000313" key="9">
    <source>
        <dbReference type="EMBL" id="EDO60960.1"/>
    </source>
</evidence>
<dbReference type="GO" id="GO:0006508">
    <property type="term" value="P:proteolysis"/>
    <property type="evidence" value="ECO:0007669"/>
    <property type="project" value="UniProtKB-KW"/>
</dbReference>
<proteinExistence type="inferred from homology"/>
<dbReference type="GO" id="GO:0008777">
    <property type="term" value="F:acetylornithine deacetylase activity"/>
    <property type="evidence" value="ECO:0007669"/>
    <property type="project" value="TreeGrafter"/>
</dbReference>
<evidence type="ECO:0000256" key="5">
    <source>
        <dbReference type="ARBA" id="ARBA00022801"/>
    </source>
</evidence>
<dbReference type="SUPFAM" id="SSF55031">
    <property type="entry name" value="Bacterial exopeptidase dimerisation domain"/>
    <property type="match status" value="1"/>
</dbReference>
<dbReference type="InterPro" id="IPR010964">
    <property type="entry name" value="M20A_pepV-rel"/>
</dbReference>
<organism evidence="9 11">
    <name type="scientific">[Clostridium] leptum DSM 753</name>
    <dbReference type="NCBI Taxonomy" id="428125"/>
    <lineage>
        <taxon>Bacteria</taxon>
        <taxon>Bacillati</taxon>
        <taxon>Bacillota</taxon>
        <taxon>Clostridia</taxon>
        <taxon>Eubacteriales</taxon>
        <taxon>Oscillospiraceae</taxon>
        <taxon>Oscillospiraceae incertae sedis</taxon>
    </lineage>
</organism>
<dbReference type="Gene3D" id="3.30.70.360">
    <property type="match status" value="2"/>
</dbReference>
<dbReference type="GO" id="GO:0008237">
    <property type="term" value="F:metallopeptidase activity"/>
    <property type="evidence" value="ECO:0007669"/>
    <property type="project" value="UniProtKB-KW"/>
</dbReference>
<reference evidence="10 12" key="3">
    <citation type="submission" date="2017-07" db="EMBL/GenBank/DDBJ databases">
        <title>Prevalence of linear plasmids in Cutibacterium (Propionibacterium) acnes isolates obtained from prostatic tissue.</title>
        <authorList>
            <person name="Davidsson S."/>
            <person name="Carlsson J."/>
            <person name="Molling P."/>
            <person name="Andren O."/>
            <person name="Andersson S.-O."/>
            <person name="Brzuszkiewicz E."/>
            <person name="Poehlein A."/>
            <person name="Al-Zeer M."/>
            <person name="Brinkmann V."/>
            <person name="Scavenius C."/>
            <person name="Nazipi S."/>
            <person name="Soderquist B."/>
            <person name="Bruggemann H."/>
        </authorList>
    </citation>
    <scope>NUCLEOTIDE SEQUENCE [LARGE SCALE GENOMIC DNA]</scope>
    <source>
        <strain evidence="10 12">DSM 753</strain>
    </source>
</reference>
<dbReference type="PANTHER" id="PTHR43808:SF31">
    <property type="entry name" value="N-ACETYL-L-CITRULLINE DEACETYLASE"/>
    <property type="match status" value="1"/>
</dbReference>
<keyword evidence="8" id="KW-0482">Metalloprotease</keyword>
<dbReference type="PANTHER" id="PTHR43808">
    <property type="entry name" value="ACETYLORNITHINE DEACETYLASE"/>
    <property type="match status" value="1"/>
</dbReference>
<evidence type="ECO:0000256" key="1">
    <source>
        <dbReference type="ARBA" id="ARBA00001947"/>
    </source>
</evidence>
<reference evidence="9 11" key="2">
    <citation type="submission" date="2007-08" db="EMBL/GenBank/DDBJ databases">
        <authorList>
            <person name="Fulton L."/>
            <person name="Clifton S."/>
            <person name="Fulton B."/>
            <person name="Xu J."/>
            <person name="Minx P."/>
            <person name="Pepin K.H."/>
            <person name="Johnson M."/>
            <person name="Thiruvilangam P."/>
            <person name="Bhonagiri V."/>
            <person name="Nash W.E."/>
            <person name="Wang C."/>
            <person name="Mardis E.R."/>
            <person name="Wilson R.K."/>
        </authorList>
    </citation>
    <scope>NUCLEOTIDE SEQUENCE [LARGE SCALE GENOMIC DNA]</scope>
    <source>
        <strain evidence="9 11">DSM 753</strain>
    </source>
</reference>
<dbReference type="InterPro" id="IPR002933">
    <property type="entry name" value="Peptidase_M20"/>
</dbReference>
<keyword evidence="3" id="KW-0645">Protease</keyword>
<evidence type="ECO:0000313" key="11">
    <source>
        <dbReference type="Proteomes" id="UP000003490"/>
    </source>
</evidence>
<keyword evidence="7" id="KW-0224">Dipeptidase</keyword>
<evidence type="ECO:0000256" key="4">
    <source>
        <dbReference type="ARBA" id="ARBA00022723"/>
    </source>
</evidence>
<evidence type="ECO:0000256" key="8">
    <source>
        <dbReference type="ARBA" id="ARBA00023049"/>
    </source>
</evidence>
<evidence type="ECO:0000256" key="6">
    <source>
        <dbReference type="ARBA" id="ARBA00022833"/>
    </source>
</evidence>
<keyword evidence="6" id="KW-0862">Zinc</keyword>
<dbReference type="EMBL" id="ABCB02000019">
    <property type="protein sequence ID" value="EDO60960.1"/>
    <property type="molecule type" value="Genomic_DNA"/>
</dbReference>
<evidence type="ECO:0000313" key="10">
    <source>
        <dbReference type="EMBL" id="PEQ23925.1"/>
    </source>
</evidence>
<dbReference type="HOGENOM" id="CLU_031786_2_0_9"/>
<evidence type="ECO:0000313" key="12">
    <source>
        <dbReference type="Proteomes" id="UP000220611"/>
    </source>
</evidence>
<dbReference type="AlphaFoldDB" id="A7VVG0"/>
<comment type="caution">
    <text evidence="9">The sequence shown here is derived from an EMBL/GenBank/DDBJ whole genome shotgun (WGS) entry which is preliminary data.</text>
</comment>
<dbReference type="OrthoDB" id="9761532at2"/>
<dbReference type="EMBL" id="NOXF01000009">
    <property type="protein sequence ID" value="PEQ23925.1"/>
    <property type="molecule type" value="Genomic_DNA"/>
</dbReference>
<keyword evidence="5" id="KW-0378">Hydrolase</keyword>
<protein>
    <submittedName>
        <fullName evidence="9">Dipeptidase PepV</fullName>
    </submittedName>
</protein>
<dbReference type="NCBIfam" id="TIGR01887">
    <property type="entry name" value="dipeptidaselike"/>
    <property type="match status" value="1"/>
</dbReference>
<accession>A7VVG0</accession>
<dbReference type="InterPro" id="IPR036264">
    <property type="entry name" value="Bact_exopeptidase_dim_dom"/>
</dbReference>
<dbReference type="GO" id="GO:0016805">
    <property type="term" value="F:dipeptidase activity"/>
    <property type="evidence" value="ECO:0007669"/>
    <property type="project" value="UniProtKB-KW"/>
</dbReference>
<dbReference type="GO" id="GO:0008270">
    <property type="term" value="F:zinc ion binding"/>
    <property type="evidence" value="ECO:0007669"/>
    <property type="project" value="InterPro"/>
</dbReference>
<dbReference type="Gene3D" id="3.40.630.10">
    <property type="entry name" value="Zn peptidases"/>
    <property type="match status" value="1"/>
</dbReference>
<keyword evidence="4" id="KW-0479">Metal-binding</keyword>
<evidence type="ECO:0000256" key="2">
    <source>
        <dbReference type="ARBA" id="ARBA00006247"/>
    </source>
</evidence>
<dbReference type="eggNOG" id="COG0624">
    <property type="taxonomic scope" value="Bacteria"/>
</dbReference>